<comment type="caution">
    <text evidence="1">The sequence shown here is derived from an EMBL/GenBank/DDBJ whole genome shotgun (WGS) entry which is preliminary data.</text>
</comment>
<proteinExistence type="predicted"/>
<evidence type="ECO:0000313" key="2">
    <source>
        <dbReference type="Proteomes" id="UP000179467"/>
    </source>
</evidence>
<sequence length="97" mass="10809">MVTILPVTHTPPSDTSLAVEIPHATKVRLGLDDDRSWVVLTELNYFQWPGPDLRTVPGDPLGEVAYGQLPTAFYETIRTRWLAAYDAGKVTQVKRTS</sequence>
<keyword evidence="2" id="KW-1185">Reference proteome</keyword>
<name>A0A1S1H932_9SPHN</name>
<evidence type="ECO:0000313" key="1">
    <source>
        <dbReference type="EMBL" id="OHT17951.1"/>
    </source>
</evidence>
<dbReference type="Proteomes" id="UP000179467">
    <property type="component" value="Unassembled WGS sequence"/>
</dbReference>
<dbReference type="AlphaFoldDB" id="A0A1S1H932"/>
<organism evidence="1 2">
    <name type="scientific">Edaphosphingomonas haloaromaticamans</name>
    <dbReference type="NCBI Taxonomy" id="653954"/>
    <lineage>
        <taxon>Bacteria</taxon>
        <taxon>Pseudomonadati</taxon>
        <taxon>Pseudomonadota</taxon>
        <taxon>Alphaproteobacteria</taxon>
        <taxon>Sphingomonadales</taxon>
        <taxon>Rhizorhabdaceae</taxon>
        <taxon>Edaphosphingomonas</taxon>
    </lineage>
</organism>
<dbReference type="EMBL" id="MIPT01000002">
    <property type="protein sequence ID" value="OHT17951.1"/>
    <property type="molecule type" value="Genomic_DNA"/>
</dbReference>
<reference evidence="1 2" key="1">
    <citation type="submission" date="2016-09" db="EMBL/GenBank/DDBJ databases">
        <title>Metabolic pathway, cell adaptation mechanisms and a novel monoxygenase revealed through proteogenomic-transcription analysis of a Sphingomonas haloaromaticamans strain degrading the fungicide ortho-phenylphenol.</title>
        <authorList>
            <person name="Perruchon C."/>
            <person name="Papadopoulou E.S."/>
            <person name="Rousidou C."/>
            <person name="Vasileiadis S."/>
            <person name="Tanou G."/>
            <person name="Amoutzias G."/>
            <person name="Molassiotis A."/>
            <person name="Karpouzas D.G."/>
        </authorList>
    </citation>
    <scope>NUCLEOTIDE SEQUENCE [LARGE SCALE GENOMIC DNA]</scope>
    <source>
        <strain evidence="1 2">P3</strain>
    </source>
</reference>
<accession>A0A1S1H932</accession>
<gene>
    <name evidence="1" type="ORF">BHE75_04455</name>
</gene>
<protein>
    <submittedName>
        <fullName evidence="1">Uncharacterized protein</fullName>
    </submittedName>
</protein>